<comment type="caution">
    <text evidence="2">The sequence shown here is derived from an EMBL/GenBank/DDBJ whole genome shotgun (WGS) entry which is preliminary data.</text>
</comment>
<dbReference type="OrthoDB" id="296386at2759"/>
<dbReference type="Proteomes" id="UP000770661">
    <property type="component" value="Unassembled WGS sequence"/>
</dbReference>
<gene>
    <name evidence="2" type="primary">ANO5</name>
    <name evidence="2" type="ORF">GWK47_000869</name>
</gene>
<evidence type="ECO:0000313" key="2">
    <source>
        <dbReference type="EMBL" id="KAG0717268.1"/>
    </source>
</evidence>
<evidence type="ECO:0000313" key="3">
    <source>
        <dbReference type="Proteomes" id="UP000770661"/>
    </source>
</evidence>
<dbReference type="InterPro" id="IPR032394">
    <property type="entry name" value="Anoct_dimer"/>
</dbReference>
<protein>
    <submittedName>
        <fullName evidence="2">Anoctamin-5</fullName>
    </submittedName>
</protein>
<sequence length="172" mass="20099">MDQPLNNAHTNAHTDVTHTHTHAHTIDYVLVYRTITTTATTTTTATIEELEEEKRNDGWRKNFEEELCREGLVLQRDGLDQHQHHAQNFSMRFVKIHAPFEVCTRYAEILKLRMPMKEFPGLPPLEFSPPAMLQDMTDCVSRVFNFVRLSPSIFPPKNRHFTAVYTRDKDYL</sequence>
<dbReference type="EMBL" id="JACEEZ010017892">
    <property type="protein sequence ID" value="KAG0717268.1"/>
    <property type="molecule type" value="Genomic_DNA"/>
</dbReference>
<accession>A0A8J4XZP5</accession>
<name>A0A8J4XZP5_CHIOP</name>
<proteinExistence type="predicted"/>
<keyword evidence="3" id="KW-1185">Reference proteome</keyword>
<feature type="domain" description="Anoctamin dimerisation" evidence="1">
    <location>
        <begin position="24"/>
        <end position="171"/>
    </location>
</feature>
<evidence type="ECO:0000259" key="1">
    <source>
        <dbReference type="Pfam" id="PF16178"/>
    </source>
</evidence>
<dbReference type="Pfam" id="PF16178">
    <property type="entry name" value="Anoct_dimer"/>
    <property type="match status" value="1"/>
</dbReference>
<organism evidence="2 3">
    <name type="scientific">Chionoecetes opilio</name>
    <name type="common">Atlantic snow crab</name>
    <name type="synonym">Cancer opilio</name>
    <dbReference type="NCBI Taxonomy" id="41210"/>
    <lineage>
        <taxon>Eukaryota</taxon>
        <taxon>Metazoa</taxon>
        <taxon>Ecdysozoa</taxon>
        <taxon>Arthropoda</taxon>
        <taxon>Crustacea</taxon>
        <taxon>Multicrustacea</taxon>
        <taxon>Malacostraca</taxon>
        <taxon>Eumalacostraca</taxon>
        <taxon>Eucarida</taxon>
        <taxon>Decapoda</taxon>
        <taxon>Pleocyemata</taxon>
        <taxon>Brachyura</taxon>
        <taxon>Eubrachyura</taxon>
        <taxon>Majoidea</taxon>
        <taxon>Majidae</taxon>
        <taxon>Chionoecetes</taxon>
    </lineage>
</organism>
<dbReference type="AlphaFoldDB" id="A0A8J4XZP5"/>
<dbReference type="GO" id="GO:0046983">
    <property type="term" value="F:protein dimerization activity"/>
    <property type="evidence" value="ECO:0007669"/>
    <property type="project" value="InterPro"/>
</dbReference>
<reference evidence="2" key="1">
    <citation type="submission" date="2020-07" db="EMBL/GenBank/DDBJ databases">
        <title>The High-quality genome of the commercially important snow crab, Chionoecetes opilio.</title>
        <authorList>
            <person name="Jeong J.-H."/>
            <person name="Ryu S."/>
        </authorList>
    </citation>
    <scope>NUCLEOTIDE SEQUENCE</scope>
    <source>
        <strain evidence="2">MADBK_172401_WGS</strain>
        <tissue evidence="2">Digestive gland</tissue>
    </source>
</reference>